<reference evidence="2" key="1">
    <citation type="submission" date="2020-02" db="EMBL/GenBank/DDBJ databases">
        <authorList>
            <person name="Meier V. D."/>
        </authorList>
    </citation>
    <scope>NUCLEOTIDE SEQUENCE</scope>
    <source>
        <strain evidence="2">AVDCRST_MAG59</strain>
    </source>
</reference>
<evidence type="ECO:0000256" key="1">
    <source>
        <dbReference type="SAM" id="MobiDB-lite"/>
    </source>
</evidence>
<name>A0A6J4UKR7_9BACT</name>
<feature type="region of interest" description="Disordered" evidence="1">
    <location>
        <begin position="1"/>
        <end position="24"/>
    </location>
</feature>
<sequence length="60" mass="6467">MDLPEPSPTTTAAPNKGVTGYSWLRPGRRPCRTSLVGISNTEVDIVADGAILERPVTEWS</sequence>
<dbReference type="EMBL" id="CADCWF010000102">
    <property type="protein sequence ID" value="CAA9549993.1"/>
    <property type="molecule type" value="Genomic_DNA"/>
</dbReference>
<dbReference type="AlphaFoldDB" id="A0A6J4UKR7"/>
<evidence type="ECO:0000313" key="2">
    <source>
        <dbReference type="EMBL" id="CAA9549993.1"/>
    </source>
</evidence>
<organism evidence="2">
    <name type="scientific">uncultured Thermomicrobiales bacterium</name>
    <dbReference type="NCBI Taxonomy" id="1645740"/>
    <lineage>
        <taxon>Bacteria</taxon>
        <taxon>Pseudomonadati</taxon>
        <taxon>Thermomicrobiota</taxon>
        <taxon>Thermomicrobia</taxon>
        <taxon>Thermomicrobiales</taxon>
        <taxon>environmental samples</taxon>
    </lineage>
</organism>
<protein>
    <submittedName>
        <fullName evidence="2">Uncharacterized protein</fullName>
    </submittedName>
</protein>
<gene>
    <name evidence="2" type="ORF">AVDCRST_MAG59-1672</name>
</gene>
<proteinExistence type="predicted"/>
<accession>A0A6J4UKR7</accession>